<dbReference type="Proteomes" id="UP000644699">
    <property type="component" value="Unassembled WGS sequence"/>
</dbReference>
<sequence length="65" mass="7041">MSNIDPNIIDPTKPPGPPDVITPEIDPDTDELVEPDDIREPDDGVSPIEPDPEEGSRVTPIIRTA</sequence>
<evidence type="ECO:0000313" key="2">
    <source>
        <dbReference type="EMBL" id="GGD88988.1"/>
    </source>
</evidence>
<protein>
    <submittedName>
        <fullName evidence="2">Uncharacterized protein</fullName>
    </submittedName>
</protein>
<evidence type="ECO:0000313" key="3">
    <source>
        <dbReference type="Proteomes" id="UP000644699"/>
    </source>
</evidence>
<organism evidence="2 3">
    <name type="scientific">Aureimonas endophytica</name>
    <dbReference type="NCBI Taxonomy" id="2027858"/>
    <lineage>
        <taxon>Bacteria</taxon>
        <taxon>Pseudomonadati</taxon>
        <taxon>Pseudomonadota</taxon>
        <taxon>Alphaproteobacteria</taxon>
        <taxon>Hyphomicrobiales</taxon>
        <taxon>Aurantimonadaceae</taxon>
        <taxon>Aureimonas</taxon>
    </lineage>
</organism>
<dbReference type="AlphaFoldDB" id="A0A916ZE29"/>
<reference evidence="2" key="2">
    <citation type="submission" date="2020-09" db="EMBL/GenBank/DDBJ databases">
        <authorList>
            <person name="Sun Q."/>
            <person name="Zhou Y."/>
        </authorList>
    </citation>
    <scope>NUCLEOTIDE SEQUENCE</scope>
    <source>
        <strain evidence="2">CGMCC 1.15367</strain>
    </source>
</reference>
<name>A0A916ZE29_9HYPH</name>
<feature type="compositionally biased region" description="Acidic residues" evidence="1">
    <location>
        <begin position="25"/>
        <end position="35"/>
    </location>
</feature>
<dbReference type="RefSeq" id="WP_188906602.1">
    <property type="nucleotide sequence ID" value="NZ_BMIQ01000001.1"/>
</dbReference>
<dbReference type="EMBL" id="BMIQ01000001">
    <property type="protein sequence ID" value="GGD88988.1"/>
    <property type="molecule type" value="Genomic_DNA"/>
</dbReference>
<accession>A0A916ZE29</accession>
<proteinExistence type="predicted"/>
<comment type="caution">
    <text evidence="2">The sequence shown here is derived from an EMBL/GenBank/DDBJ whole genome shotgun (WGS) entry which is preliminary data.</text>
</comment>
<keyword evidence="3" id="KW-1185">Reference proteome</keyword>
<feature type="region of interest" description="Disordered" evidence="1">
    <location>
        <begin position="1"/>
        <end position="65"/>
    </location>
</feature>
<reference evidence="2" key="1">
    <citation type="journal article" date="2014" name="Int. J. Syst. Evol. Microbiol.">
        <title>Complete genome sequence of Corynebacterium casei LMG S-19264T (=DSM 44701T), isolated from a smear-ripened cheese.</title>
        <authorList>
            <consortium name="US DOE Joint Genome Institute (JGI-PGF)"/>
            <person name="Walter F."/>
            <person name="Albersmeier A."/>
            <person name="Kalinowski J."/>
            <person name="Ruckert C."/>
        </authorList>
    </citation>
    <scope>NUCLEOTIDE SEQUENCE</scope>
    <source>
        <strain evidence="2">CGMCC 1.15367</strain>
    </source>
</reference>
<evidence type="ECO:0000256" key="1">
    <source>
        <dbReference type="SAM" id="MobiDB-lite"/>
    </source>
</evidence>
<gene>
    <name evidence="2" type="ORF">GCM10011390_04670</name>
</gene>